<reference evidence="1" key="1">
    <citation type="submission" date="2021-06" db="EMBL/GenBank/DDBJ databases">
        <title>Comparative genomics, transcriptomics and evolutionary studies reveal genomic signatures of adaptation to plant cell wall in hemibiotrophic fungi.</title>
        <authorList>
            <consortium name="DOE Joint Genome Institute"/>
            <person name="Baroncelli R."/>
            <person name="Diaz J.F."/>
            <person name="Benocci T."/>
            <person name="Peng M."/>
            <person name="Battaglia E."/>
            <person name="Haridas S."/>
            <person name="Andreopoulos W."/>
            <person name="Labutti K."/>
            <person name="Pangilinan J."/>
            <person name="Floch G.L."/>
            <person name="Makela M.R."/>
            <person name="Henrissat B."/>
            <person name="Grigoriev I.V."/>
            <person name="Crouch J.A."/>
            <person name="De Vries R.P."/>
            <person name="Sukno S.A."/>
            <person name="Thon M.R."/>
        </authorList>
    </citation>
    <scope>NUCLEOTIDE SEQUENCE</scope>
    <source>
        <strain evidence="1">CBS 193.32</strain>
    </source>
</reference>
<evidence type="ECO:0000313" key="2">
    <source>
        <dbReference type="Proteomes" id="UP001224890"/>
    </source>
</evidence>
<comment type="caution">
    <text evidence="1">The sequence shown here is derived from an EMBL/GenBank/DDBJ whole genome shotgun (WGS) entry which is preliminary data.</text>
</comment>
<dbReference type="EMBL" id="JAHMHR010000087">
    <property type="protein sequence ID" value="KAK1657671.1"/>
    <property type="molecule type" value="Genomic_DNA"/>
</dbReference>
<keyword evidence="2" id="KW-1185">Reference proteome</keyword>
<dbReference type="RefSeq" id="XP_060422435.1">
    <property type="nucleotide sequence ID" value="XM_060578507.1"/>
</dbReference>
<protein>
    <submittedName>
        <fullName evidence="1">Uncharacterized protein</fullName>
    </submittedName>
</protein>
<organism evidence="1 2">
    <name type="scientific">Colletotrichum godetiae</name>
    <dbReference type="NCBI Taxonomy" id="1209918"/>
    <lineage>
        <taxon>Eukaryota</taxon>
        <taxon>Fungi</taxon>
        <taxon>Dikarya</taxon>
        <taxon>Ascomycota</taxon>
        <taxon>Pezizomycotina</taxon>
        <taxon>Sordariomycetes</taxon>
        <taxon>Hypocreomycetidae</taxon>
        <taxon>Glomerellales</taxon>
        <taxon>Glomerellaceae</taxon>
        <taxon>Colletotrichum</taxon>
        <taxon>Colletotrichum acutatum species complex</taxon>
    </lineage>
</organism>
<evidence type="ECO:0000313" key="1">
    <source>
        <dbReference type="EMBL" id="KAK1657671.1"/>
    </source>
</evidence>
<dbReference type="GeneID" id="85463033"/>
<dbReference type="Proteomes" id="UP001224890">
    <property type="component" value="Unassembled WGS sequence"/>
</dbReference>
<accession>A0AAJ0A9Q8</accession>
<sequence length="418" mass="46659">MQGIHALTSDLYEEALRLKTKSKQRRKDKSRKQIITQGSVRTPWKVGRQTVKIKSQNLLQKIEQLPKPWIESHCKELEAALTSAKLIGPISQFYGAVVTGVSLLSQMDPDLQWGSFGRIAACRDLQTRGQAIQDVLEQSELAVHETANSLVWVSKMLASSTRIIRRKLDTTYTETGSLDEENQVRRRDRGAETIHQVVNQMYPEQRGNAFLVYRALEMQGAEASASARVAKEHISAFVPSVVTRLNSEDWASVHDTVRIFHCPAVLSWALCLRFASLSCFAVSYAKVTSYEETCKHLGLNNFAHSDPGIATHLDGIAERFIKLNKESPTLPREQILAEKMALETEADAVMRVPLGRLRTICTVEEQVTRSSSANYCTRQKPDEMATQEGDPFASCFSLSGGDAERWFDDAVENATVAG</sequence>
<dbReference type="AlphaFoldDB" id="A0AAJ0A9Q8"/>
<feature type="non-terminal residue" evidence="1">
    <location>
        <position position="418"/>
    </location>
</feature>
<name>A0AAJ0A9Q8_9PEZI</name>
<proteinExistence type="predicted"/>
<gene>
    <name evidence="1" type="ORF">BDP55DRAFT_721269</name>
</gene>